<comment type="caution">
    <text evidence="3">The sequence shown here is derived from an EMBL/GenBank/DDBJ whole genome shotgun (WGS) entry which is preliminary data.</text>
</comment>
<reference evidence="3 4" key="1">
    <citation type="submission" date="2020-05" db="EMBL/GenBank/DDBJ databases">
        <title>Vigna angularis (adzuki bean) Var. LongXiaoDou No. 4 denovo assembly.</title>
        <authorList>
            <person name="Xiang H."/>
        </authorList>
    </citation>
    <scope>NUCLEOTIDE SEQUENCE [LARGE SCALE GENOMIC DNA]</scope>
    <source>
        <tissue evidence="3">Leaf</tissue>
    </source>
</reference>
<dbReference type="PANTHER" id="PTHR31589">
    <property type="entry name" value="PROTEIN, PUTATIVE (DUF239)-RELATED-RELATED"/>
    <property type="match status" value="1"/>
</dbReference>
<proteinExistence type="predicted"/>
<feature type="region of interest" description="Disordered" evidence="1">
    <location>
        <begin position="131"/>
        <end position="155"/>
    </location>
</feature>
<feature type="domain" description="Neprosin activation peptide" evidence="2">
    <location>
        <begin position="201"/>
        <end position="280"/>
    </location>
</feature>
<accession>A0A8T0K5B8</accession>
<dbReference type="InterPro" id="IPR053168">
    <property type="entry name" value="Glutamic_endopeptidase"/>
</dbReference>
<evidence type="ECO:0000256" key="1">
    <source>
        <dbReference type="SAM" id="MobiDB-lite"/>
    </source>
</evidence>
<protein>
    <recommendedName>
        <fullName evidence="2">Neprosin activation peptide domain-containing protein</fullName>
    </recommendedName>
</protein>
<sequence>MKLCAFFKKTSCYKIDELAVVVGVLLFSKARNFLSFISNTRISQGCRQGYDLTLYPPCYAGKRVTFWLGAFEKSPYYVGNLRDDTVRRGRESWAQARRSMTQRGFHGVLPFLRRLEEPVPNAGEVGGIVQREASHGSQERDKAGGEGGGWGHCGGIGEDESGEIGGLRDDENRPSETTYVLVIYDNNFYLLSEKKPKNSFTEHGDIVDCIDINKQPAFDHPLLKNHKLQEKPNFQRPIGKISGKKLSGRSMFGFDKHHCYKGTVPILRTTKENLIREKKLLNSSIFVKDISGVHLAEIAVSSKFGPYFSIDANNIVYNPTVTKGQMSLSHIWVQNGPINTNNKISMGWHNASRRNYGPEKYQTEHYLDKPKCYGLKYFGNLHQNVGCALQFGGPGGNCGD</sequence>
<gene>
    <name evidence="3" type="ORF">HKW66_Vig0129860</name>
</gene>
<evidence type="ECO:0000313" key="4">
    <source>
        <dbReference type="Proteomes" id="UP000743370"/>
    </source>
</evidence>
<name>A0A8T0K5B8_PHAAN</name>
<organism evidence="3 4">
    <name type="scientific">Phaseolus angularis</name>
    <name type="common">Azuki bean</name>
    <name type="synonym">Vigna angularis</name>
    <dbReference type="NCBI Taxonomy" id="3914"/>
    <lineage>
        <taxon>Eukaryota</taxon>
        <taxon>Viridiplantae</taxon>
        <taxon>Streptophyta</taxon>
        <taxon>Embryophyta</taxon>
        <taxon>Tracheophyta</taxon>
        <taxon>Spermatophyta</taxon>
        <taxon>Magnoliopsida</taxon>
        <taxon>eudicotyledons</taxon>
        <taxon>Gunneridae</taxon>
        <taxon>Pentapetalae</taxon>
        <taxon>rosids</taxon>
        <taxon>fabids</taxon>
        <taxon>Fabales</taxon>
        <taxon>Fabaceae</taxon>
        <taxon>Papilionoideae</taxon>
        <taxon>50 kb inversion clade</taxon>
        <taxon>NPAAA clade</taxon>
        <taxon>indigoferoid/millettioid clade</taxon>
        <taxon>Phaseoleae</taxon>
        <taxon>Vigna</taxon>
    </lineage>
</organism>
<feature type="compositionally biased region" description="Gly residues" evidence="1">
    <location>
        <begin position="145"/>
        <end position="155"/>
    </location>
</feature>
<feature type="compositionally biased region" description="Basic and acidic residues" evidence="1">
    <location>
        <begin position="132"/>
        <end position="144"/>
    </location>
</feature>
<dbReference type="InterPro" id="IPR025521">
    <property type="entry name" value="Neprosin_propep"/>
</dbReference>
<dbReference type="Proteomes" id="UP000743370">
    <property type="component" value="Unassembled WGS sequence"/>
</dbReference>
<dbReference type="AlphaFoldDB" id="A0A8T0K5B8"/>
<evidence type="ECO:0000259" key="2">
    <source>
        <dbReference type="Pfam" id="PF14365"/>
    </source>
</evidence>
<dbReference type="EMBL" id="JABFOF010000007">
    <property type="protein sequence ID" value="KAG2391253.1"/>
    <property type="molecule type" value="Genomic_DNA"/>
</dbReference>
<dbReference type="Pfam" id="PF14365">
    <property type="entry name" value="Neprosin_AP"/>
    <property type="match status" value="1"/>
</dbReference>
<evidence type="ECO:0000313" key="3">
    <source>
        <dbReference type="EMBL" id="KAG2391253.1"/>
    </source>
</evidence>
<dbReference type="PANTHER" id="PTHR31589:SF223">
    <property type="entry name" value="PROTEIN, PUTATIVE (DUF239)-RELATED"/>
    <property type="match status" value="1"/>
</dbReference>